<keyword evidence="2" id="KW-1185">Reference proteome</keyword>
<protein>
    <submittedName>
        <fullName evidence="1">Methyl-accepting chemotaxis protein</fullName>
    </submittedName>
</protein>
<comment type="caution">
    <text evidence="1">The sequence shown here is derived from an EMBL/GenBank/DDBJ whole genome shotgun (WGS) entry which is preliminary data.</text>
</comment>
<gene>
    <name evidence="1" type="ORF">JCM19239_2805</name>
</gene>
<organism evidence="1 2">
    <name type="scientific">Vibrio variabilis</name>
    <dbReference type="NCBI Taxonomy" id="990271"/>
    <lineage>
        <taxon>Bacteria</taxon>
        <taxon>Pseudomonadati</taxon>
        <taxon>Pseudomonadota</taxon>
        <taxon>Gammaproteobacteria</taxon>
        <taxon>Vibrionales</taxon>
        <taxon>Vibrionaceae</taxon>
        <taxon>Vibrio</taxon>
    </lineage>
</organism>
<dbReference type="EMBL" id="BBMS01000047">
    <property type="protein sequence ID" value="GAL28620.1"/>
    <property type="molecule type" value="Genomic_DNA"/>
</dbReference>
<sequence length="58" mass="6187">MNLSLRQKLIAATLSAVVLMAVALTILAANQLSSQTNAAINARATMFLMLQWKALKTG</sequence>
<dbReference type="Proteomes" id="UP000029223">
    <property type="component" value="Unassembled WGS sequence"/>
</dbReference>
<proteinExistence type="predicted"/>
<evidence type="ECO:0000313" key="2">
    <source>
        <dbReference type="Proteomes" id="UP000029223"/>
    </source>
</evidence>
<name>A0ABQ0JIR2_9VIBR</name>
<accession>A0ABQ0JIR2</accession>
<evidence type="ECO:0000313" key="1">
    <source>
        <dbReference type="EMBL" id="GAL28620.1"/>
    </source>
</evidence>
<reference evidence="2" key="1">
    <citation type="submission" date="2014-09" db="EMBL/GenBank/DDBJ databases">
        <title>Vibrio variabilis JCM 19239. (C206) whole genome shotgun sequence.</title>
        <authorList>
            <person name="Sawabe T."/>
            <person name="Meirelles P."/>
            <person name="Nakanishi M."/>
            <person name="Sayaka M."/>
            <person name="Hattori M."/>
            <person name="Ohkuma M."/>
        </authorList>
    </citation>
    <scope>NUCLEOTIDE SEQUENCE [LARGE SCALE GENOMIC DNA]</scope>
    <source>
        <strain evidence="2">JCM 19239</strain>
    </source>
</reference>
<reference evidence="2" key="2">
    <citation type="submission" date="2014-09" db="EMBL/GenBank/DDBJ databases">
        <authorList>
            <consortium name="NBRP consortium"/>
            <person name="Sawabe T."/>
            <person name="Meirelles P."/>
            <person name="Nakanishi M."/>
            <person name="Sayaka M."/>
            <person name="Hattori M."/>
            <person name="Ohkuma M."/>
        </authorList>
    </citation>
    <scope>NUCLEOTIDE SEQUENCE [LARGE SCALE GENOMIC DNA]</scope>
    <source>
        <strain evidence="2">JCM 19239</strain>
    </source>
</reference>